<comment type="catalytic activity">
    <reaction evidence="7">
        <text>L-aspartate + 2-oxoglutarate = oxaloacetate + L-glutamate</text>
        <dbReference type="Rhea" id="RHEA:21824"/>
        <dbReference type="ChEBI" id="CHEBI:16452"/>
        <dbReference type="ChEBI" id="CHEBI:16810"/>
        <dbReference type="ChEBI" id="CHEBI:29985"/>
        <dbReference type="ChEBI" id="CHEBI:29991"/>
        <dbReference type="EC" id="2.6.1.1"/>
    </reaction>
</comment>
<dbReference type="EMBL" id="CP123584">
    <property type="protein sequence ID" value="WZK91055.1"/>
    <property type="molecule type" value="Genomic_DNA"/>
</dbReference>
<dbReference type="EC" id="2.6.1.1" evidence="3"/>
<gene>
    <name evidence="9" type="ORF">QEZ52_16160</name>
</gene>
<sequence length="396" mass="41451">MKTAAITDRLAGLGGAKWNLYQKARDMVAKGADIVEMTIGEPDVPTPASLSGAAITALQAGRTTYSTGRGEMGLRQALADSYSASRGRAFGPENILCFPGTQTALYAVMMGVADHGDQVLVGDPMYATYEGVIRATGADMVPVPLRPEAGFRMQAADIAARITPRSRAIFLNTPHNPTGAILSAQDIADIGALALEHDLWIISDEVYEHLVFDGAGFASPLSNPDLADRVIAVSSISKSHAAPGFRSGWCVGPASFCDALLPVSETMLFGNQPFIADMTEQAVRAGSEVAPGMRARYAARAAALADRLARDTCLTVHRPDAGMFALVNVAATGLDGTAYGADLLETGGVAVMPGVSFGAGLTDWVRVALTVDDARFATALDRIVAHAQTLRTRAAQ</sequence>
<keyword evidence="4 9" id="KW-0032">Aminotransferase</keyword>
<evidence type="ECO:0000256" key="3">
    <source>
        <dbReference type="ARBA" id="ARBA00012753"/>
    </source>
</evidence>
<dbReference type="InterPro" id="IPR015424">
    <property type="entry name" value="PyrdxlP-dep_Trfase"/>
</dbReference>
<dbReference type="SUPFAM" id="SSF53383">
    <property type="entry name" value="PLP-dependent transferases"/>
    <property type="match status" value="1"/>
</dbReference>
<protein>
    <recommendedName>
        <fullName evidence="3">aspartate transaminase</fullName>
        <ecNumber evidence="3">2.6.1.1</ecNumber>
    </recommendedName>
</protein>
<dbReference type="Proteomes" id="UP001623232">
    <property type="component" value="Chromosome"/>
</dbReference>
<name>A0ABZ2XY72_9RHOB</name>
<evidence type="ECO:0000259" key="8">
    <source>
        <dbReference type="Pfam" id="PF00155"/>
    </source>
</evidence>
<dbReference type="InterPro" id="IPR050596">
    <property type="entry name" value="AspAT/PAT-like"/>
</dbReference>
<evidence type="ECO:0000313" key="9">
    <source>
        <dbReference type="EMBL" id="WZK91055.1"/>
    </source>
</evidence>
<dbReference type="Gene3D" id="3.90.1150.10">
    <property type="entry name" value="Aspartate Aminotransferase, domain 1"/>
    <property type="match status" value="1"/>
</dbReference>
<evidence type="ECO:0000256" key="5">
    <source>
        <dbReference type="ARBA" id="ARBA00022679"/>
    </source>
</evidence>
<comment type="cofactor">
    <cofactor evidence="1">
        <name>pyridoxal 5'-phosphate</name>
        <dbReference type="ChEBI" id="CHEBI:597326"/>
    </cofactor>
</comment>
<accession>A0ABZ2XY72</accession>
<evidence type="ECO:0000256" key="6">
    <source>
        <dbReference type="ARBA" id="ARBA00022898"/>
    </source>
</evidence>
<evidence type="ECO:0000313" key="10">
    <source>
        <dbReference type="Proteomes" id="UP001623232"/>
    </source>
</evidence>
<evidence type="ECO:0000256" key="1">
    <source>
        <dbReference type="ARBA" id="ARBA00001933"/>
    </source>
</evidence>
<dbReference type="InterPro" id="IPR004839">
    <property type="entry name" value="Aminotransferase_I/II_large"/>
</dbReference>
<keyword evidence="5" id="KW-0808">Transferase</keyword>
<organism evidence="9 10">
    <name type="scientific">Aliisedimentitalea scapharcae</name>
    <dbReference type="NCBI Taxonomy" id="1524259"/>
    <lineage>
        <taxon>Bacteria</taxon>
        <taxon>Pseudomonadati</taxon>
        <taxon>Pseudomonadota</taxon>
        <taxon>Alphaproteobacteria</taxon>
        <taxon>Rhodobacterales</taxon>
        <taxon>Roseobacteraceae</taxon>
        <taxon>Aliisedimentitalea</taxon>
    </lineage>
</organism>
<dbReference type="InterPro" id="IPR015422">
    <property type="entry name" value="PyrdxlP-dep_Trfase_small"/>
</dbReference>
<dbReference type="CDD" id="cd00609">
    <property type="entry name" value="AAT_like"/>
    <property type="match status" value="1"/>
</dbReference>
<proteinExistence type="inferred from homology"/>
<evidence type="ECO:0000256" key="7">
    <source>
        <dbReference type="ARBA" id="ARBA00049185"/>
    </source>
</evidence>
<feature type="domain" description="Aminotransferase class I/classII large" evidence="8">
    <location>
        <begin position="33"/>
        <end position="383"/>
    </location>
</feature>
<keyword evidence="6" id="KW-0663">Pyridoxal phosphate</keyword>
<dbReference type="Gene3D" id="3.40.640.10">
    <property type="entry name" value="Type I PLP-dependent aspartate aminotransferase-like (Major domain)"/>
    <property type="match status" value="1"/>
</dbReference>
<evidence type="ECO:0000256" key="2">
    <source>
        <dbReference type="ARBA" id="ARBA00007441"/>
    </source>
</evidence>
<keyword evidence="10" id="KW-1185">Reference proteome</keyword>
<comment type="similarity">
    <text evidence="2">Belongs to the class-I pyridoxal-phosphate-dependent aminotransferase family.</text>
</comment>
<dbReference type="GO" id="GO:0008483">
    <property type="term" value="F:transaminase activity"/>
    <property type="evidence" value="ECO:0007669"/>
    <property type="project" value="UniProtKB-KW"/>
</dbReference>
<dbReference type="RefSeq" id="WP_406650529.1">
    <property type="nucleotide sequence ID" value="NZ_CP123584.1"/>
</dbReference>
<dbReference type="Pfam" id="PF00155">
    <property type="entry name" value="Aminotran_1_2"/>
    <property type="match status" value="1"/>
</dbReference>
<reference evidence="9 10" key="1">
    <citation type="submission" date="2023-04" db="EMBL/GenBank/DDBJ databases">
        <title>Complete genome sequence of Alisedimentitalea scapharcae.</title>
        <authorList>
            <person name="Rong J.-C."/>
            <person name="Yi M.-L."/>
            <person name="Zhao Q."/>
        </authorList>
    </citation>
    <scope>NUCLEOTIDE SEQUENCE [LARGE SCALE GENOMIC DNA]</scope>
    <source>
        <strain evidence="9 10">KCTC 42119</strain>
    </source>
</reference>
<dbReference type="PANTHER" id="PTHR46383">
    <property type="entry name" value="ASPARTATE AMINOTRANSFERASE"/>
    <property type="match status" value="1"/>
</dbReference>
<dbReference type="InterPro" id="IPR015421">
    <property type="entry name" value="PyrdxlP-dep_Trfase_major"/>
</dbReference>
<dbReference type="PANTHER" id="PTHR46383:SF1">
    <property type="entry name" value="ASPARTATE AMINOTRANSFERASE"/>
    <property type="match status" value="1"/>
</dbReference>
<evidence type="ECO:0000256" key="4">
    <source>
        <dbReference type="ARBA" id="ARBA00022576"/>
    </source>
</evidence>